<dbReference type="SMART" id="SM00129">
    <property type="entry name" value="KISc"/>
    <property type="match status" value="1"/>
</dbReference>
<dbReference type="GO" id="GO:0003777">
    <property type="term" value="F:microtubule motor activity"/>
    <property type="evidence" value="ECO:0007669"/>
    <property type="project" value="InterPro"/>
</dbReference>
<dbReference type="GO" id="GO:0008017">
    <property type="term" value="F:microtubule binding"/>
    <property type="evidence" value="ECO:0007669"/>
    <property type="project" value="InterPro"/>
</dbReference>
<comment type="caution">
    <text evidence="2">Lacks conserved residue(s) required for the propagation of feature annotation.</text>
</comment>
<dbReference type="PRINTS" id="PR00380">
    <property type="entry name" value="KINESINHEAVY"/>
</dbReference>
<dbReference type="Pfam" id="PF00225">
    <property type="entry name" value="Kinesin"/>
    <property type="match status" value="1"/>
</dbReference>
<feature type="domain" description="Kinesin motor" evidence="3">
    <location>
        <begin position="1"/>
        <end position="156"/>
    </location>
</feature>
<dbReference type="PANTHER" id="PTHR47972:SF14">
    <property type="entry name" value="KINESIN-LIKE PROTEIN KIN-14J"/>
    <property type="match status" value="1"/>
</dbReference>
<organism evidence="4 5">
    <name type="scientific">Papaver atlanticum</name>
    <dbReference type="NCBI Taxonomy" id="357466"/>
    <lineage>
        <taxon>Eukaryota</taxon>
        <taxon>Viridiplantae</taxon>
        <taxon>Streptophyta</taxon>
        <taxon>Embryophyta</taxon>
        <taxon>Tracheophyta</taxon>
        <taxon>Spermatophyta</taxon>
        <taxon>Magnoliopsida</taxon>
        <taxon>Ranunculales</taxon>
        <taxon>Papaveraceae</taxon>
        <taxon>Papaveroideae</taxon>
        <taxon>Papaver</taxon>
    </lineage>
</organism>
<dbReference type="GO" id="GO:0007018">
    <property type="term" value="P:microtubule-based movement"/>
    <property type="evidence" value="ECO:0007669"/>
    <property type="project" value="InterPro"/>
</dbReference>
<dbReference type="InterPro" id="IPR027417">
    <property type="entry name" value="P-loop_NTPase"/>
</dbReference>
<reference evidence="4" key="1">
    <citation type="submission" date="2022-04" db="EMBL/GenBank/DDBJ databases">
        <title>A functionally conserved STORR gene fusion in Papaver species that diverged 16.8 million years ago.</title>
        <authorList>
            <person name="Catania T."/>
        </authorList>
    </citation>
    <scope>NUCLEOTIDE SEQUENCE</scope>
    <source>
        <strain evidence="4">S-188037</strain>
    </source>
</reference>
<dbReference type="PANTHER" id="PTHR47972">
    <property type="entry name" value="KINESIN-LIKE PROTEIN KLP-3"/>
    <property type="match status" value="1"/>
</dbReference>
<dbReference type="InterPro" id="IPR001752">
    <property type="entry name" value="Kinesin_motor_dom"/>
</dbReference>
<evidence type="ECO:0000256" key="2">
    <source>
        <dbReference type="PROSITE-ProRule" id="PRU00283"/>
    </source>
</evidence>
<evidence type="ECO:0000313" key="4">
    <source>
        <dbReference type="EMBL" id="KAI3863663.1"/>
    </source>
</evidence>
<sequence length="163" mass="17746">MHPVESVSDVLKLLQIGLAKQARCFTALNERSNRSHSILTVHVHGTDLVTKDTLRGSLHLVDLARSGSGDCSQVTRGRLQEAQYISKSLSALGDVMFGLSQNNDHVSYTNRQLTQVLQSSLGGQAKNVMFVQLNPDVDAYSETLSTLNFAKRFSGVELGSAEN</sequence>
<name>A0AAD4X9F2_9MAGN</name>
<accession>A0AAD4X9F2</accession>
<dbReference type="InterPro" id="IPR036961">
    <property type="entry name" value="Kinesin_motor_dom_sf"/>
</dbReference>
<dbReference type="GO" id="GO:0005524">
    <property type="term" value="F:ATP binding"/>
    <property type="evidence" value="ECO:0007669"/>
    <property type="project" value="InterPro"/>
</dbReference>
<dbReference type="AlphaFoldDB" id="A0AAD4X9F2"/>
<dbReference type="EMBL" id="JAJJMB010014022">
    <property type="protein sequence ID" value="KAI3863663.1"/>
    <property type="molecule type" value="Genomic_DNA"/>
</dbReference>
<evidence type="ECO:0000256" key="1">
    <source>
        <dbReference type="ARBA" id="ARBA00023175"/>
    </source>
</evidence>
<evidence type="ECO:0000259" key="3">
    <source>
        <dbReference type="PROSITE" id="PS50067"/>
    </source>
</evidence>
<dbReference type="SUPFAM" id="SSF52540">
    <property type="entry name" value="P-loop containing nucleoside triphosphate hydrolases"/>
    <property type="match status" value="1"/>
</dbReference>
<dbReference type="Proteomes" id="UP001202328">
    <property type="component" value="Unassembled WGS sequence"/>
</dbReference>
<keyword evidence="5" id="KW-1185">Reference proteome</keyword>
<keyword evidence="1" id="KW-0505">Motor protein</keyword>
<comment type="caution">
    <text evidence="4">The sequence shown here is derived from an EMBL/GenBank/DDBJ whole genome shotgun (WGS) entry which is preliminary data.</text>
</comment>
<dbReference type="InterPro" id="IPR027640">
    <property type="entry name" value="Kinesin-like_fam"/>
</dbReference>
<dbReference type="Gene3D" id="3.40.850.10">
    <property type="entry name" value="Kinesin motor domain"/>
    <property type="match status" value="1"/>
</dbReference>
<dbReference type="PROSITE" id="PS50067">
    <property type="entry name" value="KINESIN_MOTOR_2"/>
    <property type="match status" value="1"/>
</dbReference>
<protein>
    <recommendedName>
        <fullName evidence="3">Kinesin motor domain-containing protein</fullName>
    </recommendedName>
</protein>
<comment type="similarity">
    <text evidence="2">Belongs to the TRAFAC class myosin-kinesin ATPase superfamily. Kinesin family.</text>
</comment>
<proteinExistence type="inferred from homology"/>
<gene>
    <name evidence="4" type="ORF">MKW98_031255</name>
</gene>
<evidence type="ECO:0000313" key="5">
    <source>
        <dbReference type="Proteomes" id="UP001202328"/>
    </source>
</evidence>
<dbReference type="GO" id="GO:0015630">
    <property type="term" value="C:microtubule cytoskeleton"/>
    <property type="evidence" value="ECO:0007669"/>
    <property type="project" value="TreeGrafter"/>
</dbReference>